<dbReference type="eggNOG" id="COG1024">
    <property type="taxonomic scope" value="Bacteria"/>
</dbReference>
<name>L0DNF4_SINAD</name>
<dbReference type="InterPro" id="IPR029045">
    <property type="entry name" value="ClpP/crotonase-like_dom_sf"/>
</dbReference>
<dbReference type="InterPro" id="IPR014748">
    <property type="entry name" value="Enoyl-CoA_hydra_C"/>
</dbReference>
<proteinExistence type="inferred from homology"/>
<dbReference type="Gene3D" id="1.10.12.10">
    <property type="entry name" value="Lyase 2-enoyl-coa Hydratase, Chain A, domain 2"/>
    <property type="match status" value="1"/>
</dbReference>
<dbReference type="Pfam" id="PF00378">
    <property type="entry name" value="ECH_1"/>
    <property type="match status" value="1"/>
</dbReference>
<comment type="similarity">
    <text evidence="1 2">Belongs to the enoyl-CoA hydratase/isomerase family.</text>
</comment>
<evidence type="ECO:0000256" key="1">
    <source>
        <dbReference type="ARBA" id="ARBA00005254"/>
    </source>
</evidence>
<dbReference type="PANTHER" id="PTHR42964">
    <property type="entry name" value="ENOYL-COA HYDRATASE"/>
    <property type="match status" value="1"/>
</dbReference>
<dbReference type="Proteomes" id="UP000010798">
    <property type="component" value="Chromosome"/>
</dbReference>
<evidence type="ECO:0000313" key="4">
    <source>
        <dbReference type="Proteomes" id="UP000010798"/>
    </source>
</evidence>
<dbReference type="InterPro" id="IPR018376">
    <property type="entry name" value="Enoyl-CoA_hyd/isom_CS"/>
</dbReference>
<gene>
    <name evidence="3" type="ordered locus">Sinac_6116</name>
</gene>
<dbReference type="KEGG" id="saci:Sinac_6116"/>
<accession>L0DNF4</accession>
<dbReference type="Gene3D" id="3.90.226.10">
    <property type="entry name" value="2-enoyl-CoA Hydratase, Chain A, domain 1"/>
    <property type="match status" value="1"/>
</dbReference>
<dbReference type="CDD" id="cd06558">
    <property type="entry name" value="crotonase-like"/>
    <property type="match status" value="1"/>
</dbReference>
<dbReference type="SUPFAM" id="SSF52096">
    <property type="entry name" value="ClpP/crotonase"/>
    <property type="match status" value="1"/>
</dbReference>
<dbReference type="AlphaFoldDB" id="L0DNF4"/>
<dbReference type="OrthoDB" id="370015at2"/>
<keyword evidence="4" id="KW-1185">Reference proteome</keyword>
<dbReference type="InterPro" id="IPR051683">
    <property type="entry name" value="Enoyl-CoA_Hydratase/Isomerase"/>
</dbReference>
<dbReference type="GO" id="GO:0003824">
    <property type="term" value="F:catalytic activity"/>
    <property type="evidence" value="ECO:0007669"/>
    <property type="project" value="InterPro"/>
</dbReference>
<dbReference type="EMBL" id="CP003364">
    <property type="protein sequence ID" value="AGA30221.1"/>
    <property type="molecule type" value="Genomic_DNA"/>
</dbReference>
<organism evidence="3 4">
    <name type="scientific">Singulisphaera acidiphila (strain ATCC BAA-1392 / DSM 18658 / VKM B-2454 / MOB10)</name>
    <dbReference type="NCBI Taxonomy" id="886293"/>
    <lineage>
        <taxon>Bacteria</taxon>
        <taxon>Pseudomonadati</taxon>
        <taxon>Planctomycetota</taxon>
        <taxon>Planctomycetia</taxon>
        <taxon>Isosphaerales</taxon>
        <taxon>Isosphaeraceae</taxon>
        <taxon>Singulisphaera</taxon>
    </lineage>
</organism>
<dbReference type="STRING" id="886293.Sinac_6116"/>
<dbReference type="RefSeq" id="WP_015249311.1">
    <property type="nucleotide sequence ID" value="NC_019892.1"/>
</dbReference>
<dbReference type="InterPro" id="IPR001753">
    <property type="entry name" value="Enoyl-CoA_hydra/iso"/>
</dbReference>
<evidence type="ECO:0000256" key="2">
    <source>
        <dbReference type="RuleBase" id="RU003707"/>
    </source>
</evidence>
<dbReference type="PANTHER" id="PTHR42964:SF1">
    <property type="entry name" value="POLYKETIDE BIOSYNTHESIS ENOYL-COA HYDRATASE PKSH-RELATED"/>
    <property type="match status" value="1"/>
</dbReference>
<reference evidence="3 4" key="1">
    <citation type="submission" date="2012-02" db="EMBL/GenBank/DDBJ databases">
        <title>Complete sequence of chromosome of Singulisphaera acidiphila DSM 18658.</title>
        <authorList>
            <consortium name="US DOE Joint Genome Institute (JGI-PGF)"/>
            <person name="Lucas S."/>
            <person name="Copeland A."/>
            <person name="Lapidus A."/>
            <person name="Glavina del Rio T."/>
            <person name="Dalin E."/>
            <person name="Tice H."/>
            <person name="Bruce D."/>
            <person name="Goodwin L."/>
            <person name="Pitluck S."/>
            <person name="Peters L."/>
            <person name="Ovchinnikova G."/>
            <person name="Chertkov O."/>
            <person name="Kyrpides N."/>
            <person name="Mavromatis K."/>
            <person name="Ivanova N."/>
            <person name="Brettin T."/>
            <person name="Detter J.C."/>
            <person name="Han C."/>
            <person name="Larimer F."/>
            <person name="Land M."/>
            <person name="Hauser L."/>
            <person name="Markowitz V."/>
            <person name="Cheng J.-F."/>
            <person name="Hugenholtz P."/>
            <person name="Woyke T."/>
            <person name="Wu D."/>
            <person name="Tindall B."/>
            <person name="Pomrenke H."/>
            <person name="Brambilla E."/>
            <person name="Klenk H.-P."/>
            <person name="Eisen J.A."/>
        </authorList>
    </citation>
    <scope>NUCLEOTIDE SEQUENCE [LARGE SCALE GENOMIC DNA]</scope>
    <source>
        <strain evidence="4">ATCC BAA-1392 / DSM 18658 / VKM B-2454 / MOB10</strain>
    </source>
</reference>
<evidence type="ECO:0000313" key="3">
    <source>
        <dbReference type="EMBL" id="AGA30221.1"/>
    </source>
</evidence>
<sequence length="268" mass="28831">MNQPTVLRNNQGPVVILTLNRPYRRNALSRDLVAELSDHLTKIEAEHGTRAVVLTGAAPVFCAGMDLKESILAGETEESEKQAIADIQGIADLVDQLHHLSKPTIAAINGDAFAGGAGLAVACDFAIAAEHARIGYPEVRRGLVAAVVMYDLVRQVGERRARSLLLTGEPISAAEAERWGLINRVVDRASCLAQAVELGVSLMASGPKAVATTKRLLDEANGRPANLRGPAAVTAAVRVSEEAEEGMRAFVYKRQPLWNWSRDRIAEE</sequence>
<protein>
    <submittedName>
        <fullName evidence="3">Enoyl-CoA hydratase/carnithine racemase</fullName>
    </submittedName>
</protein>
<dbReference type="HOGENOM" id="CLU_009834_7_3_0"/>
<dbReference type="PROSITE" id="PS00166">
    <property type="entry name" value="ENOYL_COA_HYDRATASE"/>
    <property type="match status" value="1"/>
</dbReference>